<organism evidence="1 2">
    <name type="scientific">Austropuccinia psidii MF-1</name>
    <dbReference type="NCBI Taxonomy" id="1389203"/>
    <lineage>
        <taxon>Eukaryota</taxon>
        <taxon>Fungi</taxon>
        <taxon>Dikarya</taxon>
        <taxon>Basidiomycota</taxon>
        <taxon>Pucciniomycotina</taxon>
        <taxon>Pucciniomycetes</taxon>
        <taxon>Pucciniales</taxon>
        <taxon>Sphaerophragmiaceae</taxon>
        <taxon>Austropuccinia</taxon>
    </lineage>
</organism>
<evidence type="ECO:0000313" key="1">
    <source>
        <dbReference type="EMBL" id="MBW0474206.1"/>
    </source>
</evidence>
<dbReference type="PANTHER" id="PTHR37984:SF5">
    <property type="entry name" value="PROTEIN NYNRIN-LIKE"/>
    <property type="match status" value="1"/>
</dbReference>
<sequence>MDWVTKLPPGGDRSFNACLVLVDRYSKSPMFLPCDRDDTAIMIFNRAISHTGLLQNIIIDRDINLIQPYGKISIICLAQSYHPQTNGLEERMIQTLEDMIRRFCAYGLELKHSNCFTHDWFTLIPDLELEYKKSIHSSTGNTSPLLEKIWTSRLPYETLKKELLDILPTASSFKIIFDKARHHENRYMQDTFINEKERWDKIHKPPNFKIGDLVLVLQLKDQRN</sequence>
<accession>A0A9Q3GNP5</accession>
<keyword evidence="2" id="KW-1185">Reference proteome</keyword>
<dbReference type="InterPro" id="IPR012337">
    <property type="entry name" value="RNaseH-like_sf"/>
</dbReference>
<evidence type="ECO:0000313" key="2">
    <source>
        <dbReference type="Proteomes" id="UP000765509"/>
    </source>
</evidence>
<dbReference type="AlphaFoldDB" id="A0A9Q3GNP5"/>
<evidence type="ECO:0008006" key="3">
    <source>
        <dbReference type="Google" id="ProtNLM"/>
    </source>
</evidence>
<dbReference type="EMBL" id="AVOT02003663">
    <property type="protein sequence ID" value="MBW0474206.1"/>
    <property type="molecule type" value="Genomic_DNA"/>
</dbReference>
<name>A0A9Q3GNP5_9BASI</name>
<dbReference type="SUPFAM" id="SSF53098">
    <property type="entry name" value="Ribonuclease H-like"/>
    <property type="match status" value="1"/>
</dbReference>
<dbReference type="PANTHER" id="PTHR37984">
    <property type="entry name" value="PROTEIN CBG26694"/>
    <property type="match status" value="1"/>
</dbReference>
<protein>
    <recommendedName>
        <fullName evidence="3">Integrase catalytic domain-containing protein</fullName>
    </recommendedName>
</protein>
<dbReference type="Proteomes" id="UP000765509">
    <property type="component" value="Unassembled WGS sequence"/>
</dbReference>
<dbReference type="InterPro" id="IPR050951">
    <property type="entry name" value="Retrovirus_Pol_polyprotein"/>
</dbReference>
<proteinExistence type="predicted"/>
<dbReference type="GO" id="GO:0003676">
    <property type="term" value="F:nucleic acid binding"/>
    <property type="evidence" value="ECO:0007669"/>
    <property type="project" value="InterPro"/>
</dbReference>
<comment type="caution">
    <text evidence="1">The sequence shown here is derived from an EMBL/GenBank/DDBJ whole genome shotgun (WGS) entry which is preliminary data.</text>
</comment>
<reference evidence="1" key="1">
    <citation type="submission" date="2021-03" db="EMBL/GenBank/DDBJ databases">
        <title>Draft genome sequence of rust myrtle Austropuccinia psidii MF-1, a brazilian biotype.</title>
        <authorList>
            <person name="Quecine M.C."/>
            <person name="Pachon D.M.R."/>
            <person name="Bonatelli M.L."/>
            <person name="Correr F.H."/>
            <person name="Franceschini L.M."/>
            <person name="Leite T.F."/>
            <person name="Margarido G.R.A."/>
            <person name="Almeida C.A."/>
            <person name="Ferrarezi J.A."/>
            <person name="Labate C.A."/>
        </authorList>
    </citation>
    <scope>NUCLEOTIDE SEQUENCE</scope>
    <source>
        <strain evidence="1">MF-1</strain>
    </source>
</reference>
<gene>
    <name evidence="1" type="ORF">O181_013921</name>
</gene>
<dbReference type="Gene3D" id="3.30.420.10">
    <property type="entry name" value="Ribonuclease H-like superfamily/Ribonuclease H"/>
    <property type="match status" value="1"/>
</dbReference>
<dbReference type="InterPro" id="IPR036397">
    <property type="entry name" value="RNaseH_sf"/>
</dbReference>